<keyword evidence="3" id="KW-1185">Reference proteome</keyword>
<gene>
    <name evidence="2" type="ORF">KIL84_008693</name>
</gene>
<reference evidence="2" key="1">
    <citation type="submission" date="2021-09" db="EMBL/GenBank/DDBJ databases">
        <title>The genome of Mauremys mutica provides insights into the evolution of semi-aquatic lifestyle.</title>
        <authorList>
            <person name="Gong S."/>
            <person name="Gao Y."/>
        </authorList>
    </citation>
    <scope>NUCLEOTIDE SEQUENCE</scope>
    <source>
        <strain evidence="2">MM-2020</strain>
        <tissue evidence="2">Muscle</tissue>
    </source>
</reference>
<proteinExistence type="predicted"/>
<evidence type="ECO:0000313" key="3">
    <source>
        <dbReference type="Proteomes" id="UP000827986"/>
    </source>
</evidence>
<dbReference type="Proteomes" id="UP000827986">
    <property type="component" value="Unassembled WGS sequence"/>
</dbReference>
<organism evidence="2 3">
    <name type="scientific">Mauremys mutica</name>
    <name type="common">yellowpond turtle</name>
    <dbReference type="NCBI Taxonomy" id="74926"/>
    <lineage>
        <taxon>Eukaryota</taxon>
        <taxon>Metazoa</taxon>
        <taxon>Chordata</taxon>
        <taxon>Craniata</taxon>
        <taxon>Vertebrata</taxon>
        <taxon>Euteleostomi</taxon>
        <taxon>Archelosauria</taxon>
        <taxon>Testudinata</taxon>
        <taxon>Testudines</taxon>
        <taxon>Cryptodira</taxon>
        <taxon>Durocryptodira</taxon>
        <taxon>Testudinoidea</taxon>
        <taxon>Geoemydidae</taxon>
        <taxon>Geoemydinae</taxon>
        <taxon>Mauremys</taxon>
    </lineage>
</organism>
<accession>A0A9D4ASN2</accession>
<comment type="caution">
    <text evidence="2">The sequence shown here is derived from an EMBL/GenBank/DDBJ whole genome shotgun (WGS) entry which is preliminary data.</text>
</comment>
<feature type="compositionally biased region" description="Polar residues" evidence="1">
    <location>
        <begin position="43"/>
        <end position="63"/>
    </location>
</feature>
<evidence type="ECO:0000256" key="1">
    <source>
        <dbReference type="SAM" id="MobiDB-lite"/>
    </source>
</evidence>
<dbReference type="AlphaFoldDB" id="A0A9D4ASN2"/>
<feature type="region of interest" description="Disordered" evidence="1">
    <location>
        <begin position="1"/>
        <end position="121"/>
    </location>
</feature>
<protein>
    <submittedName>
        <fullName evidence="2">Uncharacterized protein</fullName>
    </submittedName>
</protein>
<evidence type="ECO:0000313" key="2">
    <source>
        <dbReference type="EMBL" id="KAH1174702.1"/>
    </source>
</evidence>
<dbReference type="EMBL" id="JAHDVG010000479">
    <property type="protein sequence ID" value="KAH1174702.1"/>
    <property type="molecule type" value="Genomic_DNA"/>
</dbReference>
<name>A0A9D4ASN2_9SAUR</name>
<sequence length="136" mass="14730">MQEGHCRRIPGGAGRHDGPQSPHRTLAPGKTGQGNRGSCQPRCRQTQLLSPSRNVSTHLSVTPSFKREDPCICQESSGHPQAPSLRRACGTQPNPASAPGGRPQATSSKRSLSPHVRGIKRRVLPCAWQMKEKQNV</sequence>